<proteinExistence type="predicted"/>
<protein>
    <submittedName>
        <fullName evidence="2">Uncharacterized protein</fullName>
    </submittedName>
</protein>
<comment type="caution">
    <text evidence="2">The sequence shown here is derived from an EMBL/GenBank/DDBJ whole genome shotgun (WGS) entry which is preliminary data.</text>
</comment>
<evidence type="ECO:0000313" key="2">
    <source>
        <dbReference type="EMBL" id="GFY29321.1"/>
    </source>
</evidence>
<dbReference type="EMBL" id="BMAU01021387">
    <property type="protein sequence ID" value="GFY29321.1"/>
    <property type="molecule type" value="Genomic_DNA"/>
</dbReference>
<name>A0A8X6W7Y7_TRICX</name>
<reference evidence="2" key="1">
    <citation type="submission" date="2020-08" db="EMBL/GenBank/DDBJ databases">
        <title>Multicomponent nature underlies the extraordinary mechanical properties of spider dragline silk.</title>
        <authorList>
            <person name="Kono N."/>
            <person name="Nakamura H."/>
            <person name="Mori M."/>
            <person name="Yoshida Y."/>
            <person name="Ohtoshi R."/>
            <person name="Malay A.D."/>
            <person name="Moran D.A.P."/>
            <person name="Tomita M."/>
            <person name="Numata K."/>
            <person name="Arakawa K."/>
        </authorList>
    </citation>
    <scope>NUCLEOTIDE SEQUENCE</scope>
</reference>
<feature type="region of interest" description="Disordered" evidence="1">
    <location>
        <begin position="1"/>
        <end position="22"/>
    </location>
</feature>
<dbReference type="Proteomes" id="UP000887159">
    <property type="component" value="Unassembled WGS sequence"/>
</dbReference>
<sequence>MVHKGFQITPQSEIDRSEIGRTSPNHSVLPKVYDDLFPSFYSFAGGNGSRVIMFAVVVESFVQVLVPQKTLRVERLMEKRIETGAERDRRFGERRPAEIAFGDRRRLFGRKDSRWRWRSGNNTLERCPSDKGLISRDVD</sequence>
<evidence type="ECO:0000256" key="1">
    <source>
        <dbReference type="SAM" id="MobiDB-lite"/>
    </source>
</evidence>
<evidence type="ECO:0000313" key="3">
    <source>
        <dbReference type="Proteomes" id="UP000887159"/>
    </source>
</evidence>
<dbReference type="AlphaFoldDB" id="A0A8X6W7Y7"/>
<organism evidence="2 3">
    <name type="scientific">Trichonephila clavipes</name>
    <name type="common">Golden silk orbweaver</name>
    <name type="synonym">Nephila clavipes</name>
    <dbReference type="NCBI Taxonomy" id="2585209"/>
    <lineage>
        <taxon>Eukaryota</taxon>
        <taxon>Metazoa</taxon>
        <taxon>Ecdysozoa</taxon>
        <taxon>Arthropoda</taxon>
        <taxon>Chelicerata</taxon>
        <taxon>Arachnida</taxon>
        <taxon>Araneae</taxon>
        <taxon>Araneomorphae</taxon>
        <taxon>Entelegynae</taxon>
        <taxon>Araneoidea</taxon>
        <taxon>Nephilidae</taxon>
        <taxon>Trichonephila</taxon>
    </lineage>
</organism>
<accession>A0A8X6W7Y7</accession>
<keyword evidence="3" id="KW-1185">Reference proteome</keyword>
<gene>
    <name evidence="2" type="ORF">TNCV_4724491</name>
</gene>